<reference evidence="2 3" key="1">
    <citation type="submission" date="2018-08" db="EMBL/GenBank/DDBJ databases">
        <title>Wenzhouxiangella salilacus sp. nov., a novel bacterium isolated from a saline lake in Xinjiang Province, China.</title>
        <authorList>
            <person name="Han S."/>
        </authorList>
    </citation>
    <scope>NUCLEOTIDE SEQUENCE [LARGE SCALE GENOMIC DNA]</scope>
    <source>
        <strain evidence="2 3">XDB06</strain>
    </source>
</reference>
<keyword evidence="3" id="KW-1185">Reference proteome</keyword>
<protein>
    <submittedName>
        <fullName evidence="2">Uncharacterized protein</fullName>
    </submittedName>
</protein>
<accession>A0A3E1KAW5</accession>
<sequence length="591" mass="61452">MLSRPPKWRTNMTAGNPGLPVGTGPKSRRIARFALLLTCLAFGHVPAWSVTYHVRTDGGDERQCNGLFDRPYPGHGNGQACAWKHPFIALPPGGAPRISGGDTLVIGSGDYRMGLGAPGGDNCDRGYSWDCHMPALPSGPDAEHPTRLLGSGFDAGCPAAPILWGTERAAMILNLSGTANAEVACLEITDQSGCIEFHCHGGDCGGKVHACQRDQPPFGPWASTGIFASDASEIELSDVHVHGLAGRGIQAGGISNWRLERVRILANGWAGWDGDIGPDSANAGTILFREVEIGYNGCAESWPELEIGGCWAQTAGGYGDGLGTAETGGDWIFQRVRIHHNTSDGLDLAYLDAASRVAIDASLFEGNAGNQIKIAASAAITNSVIIGNCAHFAGQANFSAGDHCRAGGDAVFLGLGPAVESRLVGNSITGEGNCLVSSAGDAGGRILFASNLLLGQLAHARGRASCQFYSDQPRAEVIWRSNLVVGVHRGICNPASSCVRHAGVRRTQIDDFDPTPLKGSPMLGGGSAGDWLHRDFWGIPRPAEGPHAIGAIGPLGRSQALEALRAELKRQPGHSGPGTNAAGGTRPGSGG</sequence>
<organism evidence="2 3">
    <name type="scientific">Wenzhouxiangella sediminis</name>
    <dbReference type="NCBI Taxonomy" id="1792836"/>
    <lineage>
        <taxon>Bacteria</taxon>
        <taxon>Pseudomonadati</taxon>
        <taxon>Pseudomonadota</taxon>
        <taxon>Gammaproteobacteria</taxon>
        <taxon>Chromatiales</taxon>
        <taxon>Wenzhouxiangellaceae</taxon>
        <taxon>Wenzhouxiangella</taxon>
    </lineage>
</organism>
<evidence type="ECO:0000313" key="2">
    <source>
        <dbReference type="EMBL" id="RFF31580.1"/>
    </source>
</evidence>
<dbReference type="AlphaFoldDB" id="A0A3E1KAW5"/>
<comment type="caution">
    <text evidence="2">The sequence shown here is derived from an EMBL/GenBank/DDBJ whole genome shotgun (WGS) entry which is preliminary data.</text>
</comment>
<evidence type="ECO:0000313" key="3">
    <source>
        <dbReference type="Proteomes" id="UP000260351"/>
    </source>
</evidence>
<dbReference type="Gene3D" id="2.160.20.10">
    <property type="entry name" value="Single-stranded right-handed beta-helix, Pectin lyase-like"/>
    <property type="match status" value="1"/>
</dbReference>
<dbReference type="Proteomes" id="UP000260351">
    <property type="component" value="Unassembled WGS sequence"/>
</dbReference>
<dbReference type="OrthoDB" id="6016406at2"/>
<feature type="region of interest" description="Disordered" evidence="1">
    <location>
        <begin position="1"/>
        <end position="23"/>
    </location>
</feature>
<feature type="region of interest" description="Disordered" evidence="1">
    <location>
        <begin position="566"/>
        <end position="591"/>
    </location>
</feature>
<evidence type="ECO:0000256" key="1">
    <source>
        <dbReference type="SAM" id="MobiDB-lite"/>
    </source>
</evidence>
<dbReference type="EMBL" id="QUZK01000018">
    <property type="protein sequence ID" value="RFF31580.1"/>
    <property type="molecule type" value="Genomic_DNA"/>
</dbReference>
<gene>
    <name evidence="2" type="ORF">DZC52_04265</name>
</gene>
<dbReference type="SUPFAM" id="SSF51126">
    <property type="entry name" value="Pectin lyase-like"/>
    <property type="match status" value="1"/>
</dbReference>
<proteinExistence type="predicted"/>
<dbReference type="InterPro" id="IPR012334">
    <property type="entry name" value="Pectin_lyas_fold"/>
</dbReference>
<name>A0A3E1KAW5_9GAMM</name>
<dbReference type="InterPro" id="IPR011050">
    <property type="entry name" value="Pectin_lyase_fold/virulence"/>
</dbReference>